<dbReference type="Proteomes" id="UP000032233">
    <property type="component" value="Unassembled WGS sequence"/>
</dbReference>
<gene>
    <name evidence="3" type="ORF">X474_17855</name>
</gene>
<feature type="domain" description="Transposase InsH N-terminal" evidence="2">
    <location>
        <begin position="18"/>
        <end position="114"/>
    </location>
</feature>
<dbReference type="AlphaFoldDB" id="A0A0D2JAC2"/>
<feature type="region of interest" description="Disordered" evidence="1">
    <location>
        <begin position="161"/>
        <end position="209"/>
    </location>
</feature>
<keyword evidence="4" id="KW-1185">Reference proteome</keyword>
<dbReference type="Pfam" id="PF05598">
    <property type="entry name" value="DUF772"/>
    <property type="match status" value="1"/>
</dbReference>
<reference evidence="3 4" key="1">
    <citation type="submission" date="2013-11" db="EMBL/GenBank/DDBJ databases">
        <title>Metagenomic analysis of a methanogenic consortium involved in long chain n-alkane degradation.</title>
        <authorList>
            <person name="Davidova I.A."/>
            <person name="Callaghan A.V."/>
            <person name="Wawrik B."/>
            <person name="Pruitt S."/>
            <person name="Marks C."/>
            <person name="Duncan K.E."/>
            <person name="Suflita J.M."/>
        </authorList>
    </citation>
    <scope>NUCLEOTIDE SEQUENCE [LARGE SCALE GENOMIC DNA]</scope>
    <source>
        <strain evidence="3 4">SPR</strain>
    </source>
</reference>
<feature type="compositionally biased region" description="Basic and acidic residues" evidence="1">
    <location>
        <begin position="161"/>
        <end position="170"/>
    </location>
</feature>
<organism evidence="3 4">
    <name type="scientific">Dethiosulfatarculus sandiegensis</name>
    <dbReference type="NCBI Taxonomy" id="1429043"/>
    <lineage>
        <taxon>Bacteria</taxon>
        <taxon>Pseudomonadati</taxon>
        <taxon>Thermodesulfobacteriota</taxon>
        <taxon>Desulfarculia</taxon>
        <taxon>Desulfarculales</taxon>
        <taxon>Desulfarculaceae</taxon>
        <taxon>Dethiosulfatarculus</taxon>
    </lineage>
</organism>
<evidence type="ECO:0000313" key="3">
    <source>
        <dbReference type="EMBL" id="KIX12681.1"/>
    </source>
</evidence>
<protein>
    <submittedName>
        <fullName evidence="3">Transposase ISGsu2</fullName>
    </submittedName>
</protein>
<evidence type="ECO:0000256" key="1">
    <source>
        <dbReference type="SAM" id="MobiDB-lite"/>
    </source>
</evidence>
<evidence type="ECO:0000259" key="2">
    <source>
        <dbReference type="Pfam" id="PF05598"/>
    </source>
</evidence>
<comment type="caution">
    <text evidence="3">The sequence shown here is derived from an EMBL/GenBank/DDBJ whole genome shotgun (WGS) entry which is preliminary data.</text>
</comment>
<evidence type="ECO:0000313" key="4">
    <source>
        <dbReference type="Proteomes" id="UP000032233"/>
    </source>
</evidence>
<name>A0A0D2JAC2_9BACT</name>
<dbReference type="PANTHER" id="PTHR35604">
    <property type="entry name" value="TRANSPOSASE INSH FOR INSERTION SEQUENCE ELEMENT IS5A-RELATED"/>
    <property type="match status" value="1"/>
</dbReference>
<dbReference type="EMBL" id="AZAC01000026">
    <property type="protein sequence ID" value="KIX12681.1"/>
    <property type="molecule type" value="Genomic_DNA"/>
</dbReference>
<accession>A0A0D2JAC2</accession>
<sequence length="209" mass="24101">MRGADQKQGNMLCLISPDMRVPRNHPLRSIRRVADEAFREMDEVLAGMYSRTGRPSIPPERLLKSFVLMALYSIRSERLFCEQLDYNLLFRWFLDMDMVEDSFDHSSFSKNRQRLLDHGVAQKFFAQVVGYARDRELLSDDHFTVDGTLIEAWASLKSFKPKGEKAKEQEPPDDPGNPSIDFKGQNRKNSTHSSTTDPESRLMRKGKGK</sequence>
<dbReference type="InParanoid" id="A0A0D2JAC2"/>
<dbReference type="InterPro" id="IPR008490">
    <property type="entry name" value="Transposase_InsH_N"/>
</dbReference>
<proteinExistence type="predicted"/>
<dbReference type="PANTHER" id="PTHR35604:SF2">
    <property type="entry name" value="TRANSPOSASE INSH FOR INSERTION SEQUENCE ELEMENT IS5A-RELATED"/>
    <property type="match status" value="1"/>
</dbReference>
<dbReference type="STRING" id="1429043.X474_17855"/>